<keyword evidence="4" id="KW-1185">Reference proteome</keyword>
<keyword evidence="3" id="KW-0378">Hydrolase</keyword>
<dbReference type="OrthoDB" id="2014869at2759"/>
<gene>
    <name evidence="3" type="ORF">OIU85_029573</name>
</gene>
<keyword evidence="3" id="KW-0645">Protease</keyword>
<dbReference type="PANTHER" id="PTHR48222">
    <property type="entry name" value="PROTEINASE INHIBITOR, PROPEPTIDE"/>
    <property type="match status" value="1"/>
</dbReference>
<dbReference type="Pfam" id="PF05922">
    <property type="entry name" value="Inhibitor_I9"/>
    <property type="match status" value="1"/>
</dbReference>
<accession>A0A9Q0T7T0</accession>
<feature type="signal peptide" evidence="1">
    <location>
        <begin position="1"/>
        <end position="24"/>
    </location>
</feature>
<organism evidence="3 4">
    <name type="scientific">Salix viminalis</name>
    <name type="common">Common osier</name>
    <name type="synonym">Basket willow</name>
    <dbReference type="NCBI Taxonomy" id="40686"/>
    <lineage>
        <taxon>Eukaryota</taxon>
        <taxon>Viridiplantae</taxon>
        <taxon>Streptophyta</taxon>
        <taxon>Embryophyta</taxon>
        <taxon>Tracheophyta</taxon>
        <taxon>Spermatophyta</taxon>
        <taxon>Magnoliopsida</taxon>
        <taxon>eudicotyledons</taxon>
        <taxon>Gunneridae</taxon>
        <taxon>Pentapetalae</taxon>
        <taxon>rosids</taxon>
        <taxon>fabids</taxon>
        <taxon>Malpighiales</taxon>
        <taxon>Salicaceae</taxon>
        <taxon>Saliceae</taxon>
        <taxon>Salix</taxon>
    </lineage>
</organism>
<name>A0A9Q0T7T0_SALVM</name>
<dbReference type="PANTHER" id="PTHR48222:SF4">
    <property type="entry name" value="PROTEINASE INHIBITOR, PROPEPTIDE"/>
    <property type="match status" value="1"/>
</dbReference>
<keyword evidence="1" id="KW-0732">Signal</keyword>
<dbReference type="Gene3D" id="3.30.70.80">
    <property type="entry name" value="Peptidase S8 propeptide/proteinase inhibitor I9"/>
    <property type="match status" value="1"/>
</dbReference>
<dbReference type="GO" id="GO:0006508">
    <property type="term" value="P:proteolysis"/>
    <property type="evidence" value="ECO:0007669"/>
    <property type="project" value="UniProtKB-KW"/>
</dbReference>
<comment type="caution">
    <text evidence="3">The sequence shown here is derived from an EMBL/GenBank/DDBJ whole genome shotgun (WGS) entry which is preliminary data.</text>
</comment>
<reference evidence="3" key="1">
    <citation type="submission" date="2022-11" db="EMBL/GenBank/DDBJ databases">
        <authorList>
            <person name="Hyden B.L."/>
            <person name="Feng K."/>
            <person name="Yates T."/>
            <person name="Jawdy S."/>
            <person name="Smart L.B."/>
            <person name="Muchero W."/>
        </authorList>
    </citation>
    <scope>NUCLEOTIDE SEQUENCE</scope>
    <source>
        <tissue evidence="3">Shoot tip</tissue>
    </source>
</reference>
<dbReference type="Proteomes" id="UP001151529">
    <property type="component" value="Chromosome 3"/>
</dbReference>
<evidence type="ECO:0000313" key="3">
    <source>
        <dbReference type="EMBL" id="KAJ6703655.1"/>
    </source>
</evidence>
<evidence type="ECO:0000259" key="2">
    <source>
        <dbReference type="Pfam" id="PF05922"/>
    </source>
</evidence>
<feature type="chain" id="PRO_5040238679" evidence="1">
    <location>
        <begin position="25"/>
        <end position="111"/>
    </location>
</feature>
<dbReference type="InterPro" id="IPR010259">
    <property type="entry name" value="S8pro/Inhibitor_I9"/>
</dbReference>
<dbReference type="GO" id="GO:0008233">
    <property type="term" value="F:peptidase activity"/>
    <property type="evidence" value="ECO:0007669"/>
    <property type="project" value="UniProtKB-KW"/>
</dbReference>
<protein>
    <submittedName>
        <fullName evidence="3">SUBTILISIN-LIKE PROTEASE SBT3.1-RELATED</fullName>
    </submittedName>
</protein>
<proteinExistence type="predicted"/>
<evidence type="ECO:0000313" key="4">
    <source>
        <dbReference type="Proteomes" id="UP001151529"/>
    </source>
</evidence>
<dbReference type="EMBL" id="JAPFFL010000009">
    <property type="protein sequence ID" value="KAJ6703655.1"/>
    <property type="molecule type" value="Genomic_DNA"/>
</dbReference>
<reference evidence="3" key="2">
    <citation type="journal article" date="2023" name="Int. J. Mol. Sci.">
        <title>De Novo Assembly and Annotation of 11 Diverse Shrub Willow (Salix) Genomes Reveals Novel Gene Organization in Sex-Linked Regions.</title>
        <authorList>
            <person name="Hyden B."/>
            <person name="Feng K."/>
            <person name="Yates T.B."/>
            <person name="Jawdy S."/>
            <person name="Cereghino C."/>
            <person name="Smart L.B."/>
            <person name="Muchero W."/>
        </authorList>
    </citation>
    <scope>NUCLEOTIDE SEQUENCE [LARGE SCALE GENOMIC DNA]</scope>
    <source>
        <tissue evidence="3">Shoot tip</tissue>
    </source>
</reference>
<dbReference type="AlphaFoldDB" id="A0A9Q0T7T0"/>
<sequence length="111" mass="12212">MAKAGLLSFLCPLLAVAFLVHCHASEKKVHIVYMGERRQGDSSPAYTHHSMLAGIMGSSESAKKSLVYSYGRSFNGFAARLSDEEIGKIIRRAVKRMVLGFRVLLALSGRR</sequence>
<dbReference type="InterPro" id="IPR037045">
    <property type="entry name" value="S8pro/Inhibitor_I9_sf"/>
</dbReference>
<evidence type="ECO:0000256" key="1">
    <source>
        <dbReference type="SAM" id="SignalP"/>
    </source>
</evidence>
<feature type="domain" description="Inhibitor I9" evidence="2">
    <location>
        <begin position="29"/>
        <end position="92"/>
    </location>
</feature>